<dbReference type="EMBL" id="NMUL01000039">
    <property type="protein sequence ID" value="OXM62665.1"/>
    <property type="molecule type" value="Genomic_DNA"/>
</dbReference>
<evidence type="ECO:0000313" key="2">
    <source>
        <dbReference type="EMBL" id="OXM62665.1"/>
    </source>
</evidence>
<dbReference type="Gene3D" id="3.30.70.1440">
    <property type="entry name" value="Multidrug efflux transporter AcrB pore domain"/>
    <property type="match status" value="1"/>
</dbReference>
<sequence>MTRWIVAQSVKLRLLVIVAAVAVLAFGFTQLRAASLDALPEFSPTSVEVQTEALGLSAAEIEQLITVPLEADLLNGVAWLDTIRSESLPGLSSLTLVFEPGTDPLKARQVVQERITQAKALPNVSKPPIMLEPLSSSSRVMMIGLSPKTLSLIDTSVLARWTIKPRLMGVPGVANVSIWGQRDQQLQVQVDPKRLAASDISVAQVLQTAGNAMWVSPLSFLEASTPGSGGFFDTDNQRLGIQHVSPIVSAEDLAKVTVEDTPNRIVKLGDVTTVVKDHQPLIGDAAVHSGPSLILVVEKFPGADTLSVTRGLDEAIGDLGPGLQGVDVDTGVFRPAAFLSSAIGNVGLWLLIGGILLLAVFALTLRSWRGVLAGAVSLVMSLAAGWLVLSLFTAAVATVNLLTVAGLVAAAGLVVDDVLTGLREIRLGLGDDGKSRAELVVEASLAARNSAVFATAIALLAAVPVFFLDGQARTFYLPLVLAYGAAVLASLVVALTLTPVLGLLLLRPTHPRAGRESRFLSRALGHPRRILVGALVVVVAGIGLFPLVSRSFVPAAKDPDVLVQFNGPAGTSLPEMNRISGRAGDELKRIGGVRNVAVQVGRAVLADQVVGTNSSQLWLTLEPGADYDATLASVRRAVSRYPGMKSEVQTYGESRAAEILATSSDDVTVRLYGQDVDVLHRKADEVRAMLAGVSGIVGPRIETQDEEPTMLVDVDLAAAARVGIKPGDVRREAATLVNGTEVGSLYEGQKIFEVVVRGTPATRSSLSSVRDLVLDTPSGGHVRLGDVANVTIGSKPTVIKREDVSRRIDITASVSGRSVSDVSADVRNRLKDVRFPLEYHAALLGDHAEKQAAQGMLLAVAIAAALGVFLLLQAAFASWRLAGLTFVALPFALSGGVLLTVLAGGVLSLGSLAGLLLVLGVAVRGTVALVRRYRRLRDDGAGFGPGLVVRGTHEALGGVVATAVALALFFLPVLFFGTAAGLEIVHPMAVAVLGGLVTSTVLVAFVVPALYLVFGARRGDPMTDTALAGETEVSTVDEQA</sequence>
<dbReference type="SUPFAM" id="SSF82714">
    <property type="entry name" value="Multidrug efflux transporter AcrB TolC docking domain, DN and DC subdomains"/>
    <property type="match status" value="2"/>
</dbReference>
<feature type="transmembrane region" description="Helical" evidence="1">
    <location>
        <begin position="912"/>
        <end position="930"/>
    </location>
</feature>
<comment type="caution">
    <text evidence="2">The sequence shown here is derived from an EMBL/GenBank/DDBJ whole genome shotgun (WGS) entry which is preliminary data.</text>
</comment>
<reference evidence="3" key="1">
    <citation type="submission" date="2017-07" db="EMBL/GenBank/DDBJ databases">
        <title>Comparative genome mining reveals phylogenetic distribution patterns of secondary metabolites in Amycolatopsis.</title>
        <authorList>
            <person name="Adamek M."/>
            <person name="Alanjary M."/>
            <person name="Sales-Ortells H."/>
            <person name="Goodfellow M."/>
            <person name="Bull A.T."/>
            <person name="Kalinowski J."/>
            <person name="Ziemert N."/>
        </authorList>
    </citation>
    <scope>NUCLEOTIDE SEQUENCE [LARGE SCALE GENOMIC DNA]</scope>
    <source>
        <strain evidence="3">H5</strain>
    </source>
</reference>
<feature type="transmembrane region" description="Helical" evidence="1">
    <location>
        <begin position="852"/>
        <end position="872"/>
    </location>
</feature>
<proteinExistence type="predicted"/>
<dbReference type="Gene3D" id="3.30.2090.10">
    <property type="entry name" value="Multidrug efflux transporter AcrB TolC docking domain, DN and DC subdomains"/>
    <property type="match status" value="2"/>
</dbReference>
<feature type="transmembrane region" description="Helical" evidence="1">
    <location>
        <begin position="988"/>
        <end position="1014"/>
    </location>
</feature>
<dbReference type="PRINTS" id="PR00702">
    <property type="entry name" value="ACRIFLAVINRP"/>
</dbReference>
<dbReference type="Gene3D" id="3.30.70.1430">
    <property type="entry name" value="Multidrug efflux transporter AcrB pore domain"/>
    <property type="match status" value="2"/>
</dbReference>
<protein>
    <submittedName>
        <fullName evidence="2">Acriflavin resistance protein</fullName>
    </submittedName>
</protein>
<dbReference type="PANTHER" id="PTHR32063">
    <property type="match status" value="1"/>
</dbReference>
<dbReference type="PANTHER" id="PTHR32063:SF4">
    <property type="entry name" value="SLR6043 PROTEIN"/>
    <property type="match status" value="1"/>
</dbReference>
<dbReference type="AlphaFoldDB" id="A0A229SUC6"/>
<dbReference type="SUPFAM" id="SSF82866">
    <property type="entry name" value="Multidrug efflux transporter AcrB transmembrane domain"/>
    <property type="match status" value="2"/>
</dbReference>
<evidence type="ECO:0000256" key="1">
    <source>
        <dbReference type="SAM" id="Phobius"/>
    </source>
</evidence>
<dbReference type="OrthoDB" id="3306666at2"/>
<feature type="transmembrane region" description="Helical" evidence="1">
    <location>
        <begin position="955"/>
        <end position="976"/>
    </location>
</feature>
<dbReference type="InterPro" id="IPR001036">
    <property type="entry name" value="Acrflvin-R"/>
</dbReference>
<keyword evidence="1" id="KW-0812">Transmembrane</keyword>
<organism evidence="2 3">
    <name type="scientific">Amycolatopsis vastitatis</name>
    <dbReference type="NCBI Taxonomy" id="1905142"/>
    <lineage>
        <taxon>Bacteria</taxon>
        <taxon>Bacillati</taxon>
        <taxon>Actinomycetota</taxon>
        <taxon>Actinomycetes</taxon>
        <taxon>Pseudonocardiales</taxon>
        <taxon>Pseudonocardiaceae</taxon>
        <taxon>Amycolatopsis</taxon>
    </lineage>
</organism>
<accession>A0A229SUC6</accession>
<name>A0A229SUC6_9PSEU</name>
<dbReference type="Proteomes" id="UP000215199">
    <property type="component" value="Unassembled WGS sequence"/>
</dbReference>
<keyword evidence="3" id="KW-1185">Reference proteome</keyword>
<feature type="transmembrane region" description="Helical" evidence="1">
    <location>
        <begin position="342"/>
        <end position="363"/>
    </location>
</feature>
<dbReference type="Pfam" id="PF00873">
    <property type="entry name" value="ACR_tran"/>
    <property type="match status" value="1"/>
</dbReference>
<evidence type="ECO:0000313" key="3">
    <source>
        <dbReference type="Proteomes" id="UP000215199"/>
    </source>
</evidence>
<dbReference type="Gene3D" id="3.30.70.1320">
    <property type="entry name" value="Multidrug efflux transporter AcrB pore domain like"/>
    <property type="match status" value="1"/>
</dbReference>
<dbReference type="GO" id="GO:0042910">
    <property type="term" value="F:xenobiotic transmembrane transporter activity"/>
    <property type="evidence" value="ECO:0007669"/>
    <property type="project" value="TreeGrafter"/>
</dbReference>
<feature type="transmembrane region" description="Helical" evidence="1">
    <location>
        <begin position="884"/>
        <end position="906"/>
    </location>
</feature>
<dbReference type="RefSeq" id="WP_093951554.1">
    <property type="nucleotide sequence ID" value="NZ_NMUL01000039.1"/>
</dbReference>
<feature type="transmembrane region" description="Helical" evidence="1">
    <location>
        <begin position="370"/>
        <end position="389"/>
    </location>
</feature>
<keyword evidence="1" id="KW-1133">Transmembrane helix</keyword>
<dbReference type="GO" id="GO:0005886">
    <property type="term" value="C:plasma membrane"/>
    <property type="evidence" value="ECO:0007669"/>
    <property type="project" value="TreeGrafter"/>
</dbReference>
<feature type="transmembrane region" description="Helical" evidence="1">
    <location>
        <begin position="451"/>
        <end position="468"/>
    </location>
</feature>
<gene>
    <name evidence="2" type="ORF">CF165_33290</name>
</gene>
<feature type="transmembrane region" description="Helical" evidence="1">
    <location>
        <begin position="480"/>
        <end position="506"/>
    </location>
</feature>
<dbReference type="SUPFAM" id="SSF82693">
    <property type="entry name" value="Multidrug efflux transporter AcrB pore domain, PN1, PN2, PC1 and PC2 subdomains"/>
    <property type="match status" value="3"/>
</dbReference>
<feature type="transmembrane region" description="Helical" evidence="1">
    <location>
        <begin position="527"/>
        <end position="548"/>
    </location>
</feature>
<feature type="transmembrane region" description="Helical" evidence="1">
    <location>
        <begin position="395"/>
        <end position="415"/>
    </location>
</feature>
<dbReference type="Gene3D" id="1.20.1640.10">
    <property type="entry name" value="Multidrug efflux transporter AcrB transmembrane domain"/>
    <property type="match status" value="2"/>
</dbReference>
<keyword evidence="1" id="KW-0472">Membrane</keyword>
<dbReference type="InterPro" id="IPR027463">
    <property type="entry name" value="AcrB_DN_DC_subdom"/>
</dbReference>